<evidence type="ECO:0000256" key="2">
    <source>
        <dbReference type="ARBA" id="ARBA00022475"/>
    </source>
</evidence>
<keyword evidence="5 6" id="KW-0472">Membrane</keyword>
<organism evidence="7 8">
    <name type="scientific">Kiloniella laminariae</name>
    <dbReference type="NCBI Taxonomy" id="454162"/>
    <lineage>
        <taxon>Bacteria</taxon>
        <taxon>Pseudomonadati</taxon>
        <taxon>Pseudomonadota</taxon>
        <taxon>Alphaproteobacteria</taxon>
        <taxon>Rhodospirillales</taxon>
        <taxon>Kiloniellaceae</taxon>
        <taxon>Kiloniella</taxon>
    </lineage>
</organism>
<accession>A0ABT4LGN5</accession>
<evidence type="ECO:0000256" key="3">
    <source>
        <dbReference type="ARBA" id="ARBA00022692"/>
    </source>
</evidence>
<gene>
    <name evidence="7" type="ORF">O4H49_00140</name>
</gene>
<keyword evidence="8" id="KW-1185">Reference proteome</keyword>
<dbReference type="PANTHER" id="PTHR30086">
    <property type="entry name" value="ARGININE EXPORTER PROTEIN ARGO"/>
    <property type="match status" value="1"/>
</dbReference>
<dbReference type="Proteomes" id="UP001069802">
    <property type="component" value="Unassembled WGS sequence"/>
</dbReference>
<keyword evidence="3 6" id="KW-0812">Transmembrane</keyword>
<dbReference type="PANTHER" id="PTHR30086:SF20">
    <property type="entry name" value="ARGININE EXPORTER PROTEIN ARGO-RELATED"/>
    <property type="match status" value="1"/>
</dbReference>
<evidence type="ECO:0000256" key="5">
    <source>
        <dbReference type="ARBA" id="ARBA00023136"/>
    </source>
</evidence>
<comment type="subcellular location">
    <subcellularLocation>
        <location evidence="1">Cell membrane</location>
        <topology evidence="1">Multi-pass membrane protein</topology>
    </subcellularLocation>
</comment>
<proteinExistence type="predicted"/>
<feature type="transmembrane region" description="Helical" evidence="6">
    <location>
        <begin position="151"/>
        <end position="175"/>
    </location>
</feature>
<name>A0ABT4LGN5_9PROT</name>
<feature type="transmembrane region" description="Helical" evidence="6">
    <location>
        <begin position="114"/>
        <end position="139"/>
    </location>
</feature>
<comment type="caution">
    <text evidence="7">The sequence shown here is derived from an EMBL/GenBank/DDBJ whole genome shotgun (WGS) entry which is preliminary data.</text>
</comment>
<dbReference type="EMBL" id="JAPWGY010000001">
    <property type="protein sequence ID" value="MCZ4279162.1"/>
    <property type="molecule type" value="Genomic_DNA"/>
</dbReference>
<reference evidence="7" key="1">
    <citation type="submission" date="2022-12" db="EMBL/GenBank/DDBJ databases">
        <title>Bacterial isolates from different developmental stages of Nematostella vectensis.</title>
        <authorList>
            <person name="Fraune S."/>
        </authorList>
    </citation>
    <scope>NUCLEOTIDE SEQUENCE</scope>
    <source>
        <strain evidence="7">G21630-S1</strain>
    </source>
</reference>
<dbReference type="InterPro" id="IPR001123">
    <property type="entry name" value="LeuE-type"/>
</dbReference>
<feature type="transmembrane region" description="Helical" evidence="6">
    <location>
        <begin position="39"/>
        <end position="67"/>
    </location>
</feature>
<sequence length="205" mass="21545">MLILIIKGLLIGLAVAAPVGPMALLCLKFSLERGLSAGIATGFGIALADMSYGIIALLGLTAITSVLLDYNDIIRTVGGTILLLMAGFSLLKILRDHKRPAVAKLESRKSSRLLLIFTSAYALTMTNPMTILTFLAIFAGLGAEAAQTERWIIASGIFVGSLGWWFCIAATGALLRTRLSTGTITAINLLSAVIIGGFGTYVLLS</sequence>
<feature type="transmembrane region" description="Helical" evidence="6">
    <location>
        <begin position="6"/>
        <end position="27"/>
    </location>
</feature>
<keyword evidence="2" id="KW-1003">Cell membrane</keyword>
<evidence type="ECO:0000313" key="7">
    <source>
        <dbReference type="EMBL" id="MCZ4279162.1"/>
    </source>
</evidence>
<feature type="transmembrane region" description="Helical" evidence="6">
    <location>
        <begin position="187"/>
        <end position="204"/>
    </location>
</feature>
<feature type="transmembrane region" description="Helical" evidence="6">
    <location>
        <begin position="73"/>
        <end position="94"/>
    </location>
</feature>
<evidence type="ECO:0000256" key="1">
    <source>
        <dbReference type="ARBA" id="ARBA00004651"/>
    </source>
</evidence>
<dbReference type="Pfam" id="PF01810">
    <property type="entry name" value="LysE"/>
    <property type="match status" value="1"/>
</dbReference>
<evidence type="ECO:0000256" key="4">
    <source>
        <dbReference type="ARBA" id="ARBA00022989"/>
    </source>
</evidence>
<dbReference type="RefSeq" id="WP_269421378.1">
    <property type="nucleotide sequence ID" value="NZ_JAPWGY010000001.1"/>
</dbReference>
<evidence type="ECO:0000256" key="6">
    <source>
        <dbReference type="SAM" id="Phobius"/>
    </source>
</evidence>
<evidence type="ECO:0000313" key="8">
    <source>
        <dbReference type="Proteomes" id="UP001069802"/>
    </source>
</evidence>
<keyword evidence="4 6" id="KW-1133">Transmembrane helix</keyword>
<protein>
    <submittedName>
        <fullName evidence="7">LysE family transporter</fullName>
    </submittedName>
</protein>